<dbReference type="InterPro" id="IPR008279">
    <property type="entry name" value="PEP-util_enz_mobile_dom"/>
</dbReference>
<keyword evidence="14 17" id="KW-0418">Kinase</keyword>
<feature type="binding site" evidence="20">
    <location>
        <position position="416"/>
    </location>
    <ligand>
        <name>Mg(2+)</name>
        <dbReference type="ChEBI" id="CHEBI:18420"/>
    </ligand>
</feature>
<feature type="domain" description="PEP-utilising enzyme C-terminal" evidence="22">
    <location>
        <begin position="244"/>
        <end position="525"/>
    </location>
</feature>
<keyword evidence="12 17" id="KW-0598">Phosphotransferase system</keyword>
<dbReference type="GO" id="GO:0009401">
    <property type="term" value="P:phosphoenolpyruvate-dependent sugar phosphotransferase system"/>
    <property type="evidence" value="ECO:0007669"/>
    <property type="project" value="UniProtKB-KW"/>
</dbReference>
<dbReference type="InterPro" id="IPR036618">
    <property type="entry name" value="PtsI_HPr-bd_sf"/>
</dbReference>
<sequence length="528" mass="57597">MKEIKGISVLPSGKAVGKVFRAKIQPAFNMGSYITDILPEHETDRVRNACLSVKNKLAPHAEVNEIFAAHMEILEDILERVVSMIKEEKTDAVSAVGKCCTEICAMFADIDDEYLRSRSDDIVDVCRQITLALTENNENPFSEMPANSIIIAENLLASDTISIDLSKLSGIALKKGSNTSHLAILARNNAIPLILGIGDELDAIQDGDTIVIDSEKDMVITEPDEKLLSEAARQSTCKDETDLNPAITKDNIEITVYANAGSLADVKRAISAGADGIGLLRTEFIFMQGKDFPSEEEQYNFYTECAKICQDKVLTIRTLDIGADKQLPYYTMPAEENPVMGLRGIRFSLSSPDILKTQLRAILRAATSGNIRLMFPMIISVTEYRQACTLLESCKTELQNENINCDQTLCAGIMIETPASVLLADEFAAEVAFFSIGTNDLTQYMLAVDRNNPYSAGVCDSLHPAVMKSISDIVASADKYGIEVSVCGEVASDSNATELLLKLGVRKLSITSSGIPAIKQQIRKQSIN</sequence>
<organism evidence="24">
    <name type="scientific">uncultured Dysgonomonas sp</name>
    <dbReference type="NCBI Taxonomy" id="206096"/>
    <lineage>
        <taxon>Bacteria</taxon>
        <taxon>Pseudomonadati</taxon>
        <taxon>Bacteroidota</taxon>
        <taxon>Bacteroidia</taxon>
        <taxon>Bacteroidales</taxon>
        <taxon>Dysgonomonadaceae</taxon>
        <taxon>Dysgonomonas</taxon>
        <taxon>environmental samples</taxon>
    </lineage>
</organism>
<comment type="cofactor">
    <cofactor evidence="2 17 20">
        <name>Mg(2+)</name>
        <dbReference type="ChEBI" id="CHEBI:18420"/>
    </cofactor>
</comment>
<dbReference type="Pfam" id="PF05524">
    <property type="entry name" value="PEP-utilisers_N"/>
    <property type="match status" value="1"/>
</dbReference>
<evidence type="ECO:0000313" key="24">
    <source>
        <dbReference type="EMBL" id="SBV90646.1"/>
    </source>
</evidence>
<protein>
    <recommendedName>
        <fullName evidence="7 17">Phosphoenolpyruvate-protein phosphotransferase</fullName>
        <ecNumber evidence="6 17">2.7.3.9</ecNumber>
    </recommendedName>
    <alternativeName>
        <fullName evidence="16 17">Phosphotransferase system, enzyme I</fullName>
    </alternativeName>
</protein>
<feature type="binding site" evidence="19">
    <location>
        <position position="281"/>
    </location>
    <ligand>
        <name>phosphoenolpyruvate</name>
        <dbReference type="ChEBI" id="CHEBI:58702"/>
    </ligand>
</feature>
<dbReference type="SUPFAM" id="SSF52009">
    <property type="entry name" value="Phosphohistidine domain"/>
    <property type="match status" value="1"/>
</dbReference>
<dbReference type="SUPFAM" id="SSF47831">
    <property type="entry name" value="Enzyme I of the PEP:sugar phosphotransferase system HPr-binding (sub)domain"/>
    <property type="match status" value="1"/>
</dbReference>
<evidence type="ECO:0000256" key="18">
    <source>
        <dbReference type="PIRSR" id="PIRSR000732-1"/>
    </source>
</evidence>
<feature type="binding site" evidence="19">
    <location>
        <position position="450"/>
    </location>
    <ligand>
        <name>phosphoenolpyruvate</name>
        <dbReference type="ChEBI" id="CHEBI:58702"/>
    </ligand>
</feature>
<dbReference type="GO" id="GO:0005737">
    <property type="term" value="C:cytoplasm"/>
    <property type="evidence" value="ECO:0007669"/>
    <property type="project" value="UniProtKB-SubCell"/>
</dbReference>
<dbReference type="InterPro" id="IPR024692">
    <property type="entry name" value="PTS_EI"/>
</dbReference>
<dbReference type="PIRSF" id="PIRSF000732">
    <property type="entry name" value="PTS_enzyme_I"/>
    <property type="match status" value="1"/>
</dbReference>
<dbReference type="EC" id="2.7.3.9" evidence="6 17"/>
<comment type="function">
    <text evidence="3 17">General (non sugar-specific) component of the phosphoenolpyruvate-dependent sugar phosphotransferase system (sugar PTS). This major carbohydrate active-transport system catalyzes the phosphorylation of incoming sugar substrates concomitantly with their translocation across the cell membrane. Enzyme I transfers the phosphoryl group from phosphoenolpyruvate (PEP) to the phosphoryl carrier protein (HPr).</text>
</comment>
<dbReference type="GO" id="GO:0008965">
    <property type="term" value="F:phosphoenolpyruvate-protein phosphotransferase activity"/>
    <property type="evidence" value="ECO:0007669"/>
    <property type="project" value="UniProtKB-EC"/>
</dbReference>
<reference evidence="24" key="1">
    <citation type="submission" date="2016-04" db="EMBL/GenBank/DDBJ databases">
        <authorList>
            <person name="Evans L.H."/>
            <person name="Alamgir A."/>
            <person name="Owens N."/>
            <person name="Weber N.D."/>
            <person name="Virtaneva K."/>
            <person name="Barbian K."/>
            <person name="Babar A."/>
            <person name="Rosenke K."/>
        </authorList>
    </citation>
    <scope>NUCLEOTIDE SEQUENCE</scope>
    <source>
        <strain evidence="24">86-1</strain>
    </source>
</reference>
<feature type="binding site" evidence="20">
    <location>
        <position position="440"/>
    </location>
    <ligand>
        <name>Mg(2+)</name>
        <dbReference type="ChEBI" id="CHEBI:18420"/>
    </ligand>
</feature>
<comment type="catalytic activity">
    <reaction evidence="1 17">
        <text>L-histidyl-[protein] + phosphoenolpyruvate = N(pros)-phospho-L-histidyl-[protein] + pyruvate</text>
        <dbReference type="Rhea" id="RHEA:23880"/>
        <dbReference type="Rhea" id="RHEA-COMP:9745"/>
        <dbReference type="Rhea" id="RHEA-COMP:9746"/>
        <dbReference type="ChEBI" id="CHEBI:15361"/>
        <dbReference type="ChEBI" id="CHEBI:29979"/>
        <dbReference type="ChEBI" id="CHEBI:58702"/>
        <dbReference type="ChEBI" id="CHEBI:64837"/>
        <dbReference type="EC" id="2.7.3.9"/>
    </reaction>
</comment>
<keyword evidence="9 17" id="KW-0963">Cytoplasm</keyword>
<keyword evidence="24" id="KW-0670">Pyruvate</keyword>
<evidence type="ECO:0000256" key="16">
    <source>
        <dbReference type="ARBA" id="ARBA00033235"/>
    </source>
</evidence>
<dbReference type="AlphaFoldDB" id="A0A212ITW3"/>
<dbReference type="PRINTS" id="PR01736">
    <property type="entry name" value="PHPHTRNFRASE"/>
</dbReference>
<evidence type="ECO:0000256" key="6">
    <source>
        <dbReference type="ARBA" id="ARBA00012232"/>
    </source>
</evidence>
<feature type="domain" description="PEP-utilising enzyme mobile" evidence="21">
    <location>
        <begin position="145"/>
        <end position="215"/>
    </location>
</feature>
<name>A0A212ITW3_9BACT</name>
<evidence type="ECO:0000256" key="13">
    <source>
        <dbReference type="ARBA" id="ARBA00022723"/>
    </source>
</evidence>
<feature type="binding site" evidence="19">
    <location>
        <begin position="439"/>
        <end position="440"/>
    </location>
    <ligand>
        <name>phosphoenolpyruvate</name>
        <dbReference type="ChEBI" id="CHEBI:58702"/>
    </ligand>
</feature>
<evidence type="ECO:0000256" key="15">
    <source>
        <dbReference type="ARBA" id="ARBA00022842"/>
    </source>
</evidence>
<proteinExistence type="inferred from homology"/>
<comment type="similarity">
    <text evidence="5 17">Belongs to the PEP-utilizing enzyme family.</text>
</comment>
<evidence type="ECO:0000256" key="8">
    <source>
        <dbReference type="ARBA" id="ARBA00022448"/>
    </source>
</evidence>
<dbReference type="InterPro" id="IPR036637">
    <property type="entry name" value="Phosphohistidine_dom_sf"/>
</dbReference>
<evidence type="ECO:0000259" key="21">
    <source>
        <dbReference type="Pfam" id="PF00391"/>
    </source>
</evidence>
<keyword evidence="15 17" id="KW-0460">Magnesium</keyword>
<accession>A0A212ITW3</accession>
<dbReference type="InterPro" id="IPR015813">
    <property type="entry name" value="Pyrv/PenolPyrv_kinase-like_dom"/>
</dbReference>
<evidence type="ECO:0000256" key="9">
    <source>
        <dbReference type="ARBA" id="ARBA00022490"/>
    </source>
</evidence>
<evidence type="ECO:0000256" key="17">
    <source>
        <dbReference type="PIRNR" id="PIRNR000732"/>
    </source>
</evidence>
<keyword evidence="13 17" id="KW-0479">Metal-binding</keyword>
<keyword evidence="10 17" id="KW-0762">Sugar transport</keyword>
<evidence type="ECO:0000256" key="12">
    <source>
        <dbReference type="ARBA" id="ARBA00022683"/>
    </source>
</evidence>
<evidence type="ECO:0000256" key="7">
    <source>
        <dbReference type="ARBA" id="ARBA00016544"/>
    </source>
</evidence>
<keyword evidence="8 17" id="KW-0813">Transport</keyword>
<dbReference type="InterPro" id="IPR008731">
    <property type="entry name" value="PTS_EIN"/>
</dbReference>
<evidence type="ECO:0000256" key="10">
    <source>
        <dbReference type="ARBA" id="ARBA00022597"/>
    </source>
</evidence>
<evidence type="ECO:0000259" key="23">
    <source>
        <dbReference type="Pfam" id="PF05524"/>
    </source>
</evidence>
<dbReference type="InterPro" id="IPR006318">
    <property type="entry name" value="PTS_EI-like"/>
</dbReference>
<feature type="active site" description="Tele-phosphohistidine intermediate" evidence="18">
    <location>
        <position position="181"/>
    </location>
</feature>
<dbReference type="Gene3D" id="1.10.274.10">
    <property type="entry name" value="PtsI, HPr-binding domain"/>
    <property type="match status" value="1"/>
</dbReference>
<comment type="subcellular location">
    <subcellularLocation>
        <location evidence="4 17">Cytoplasm</location>
    </subcellularLocation>
</comment>
<evidence type="ECO:0000256" key="11">
    <source>
        <dbReference type="ARBA" id="ARBA00022679"/>
    </source>
</evidence>
<dbReference type="GO" id="GO:0016301">
    <property type="term" value="F:kinase activity"/>
    <property type="evidence" value="ECO:0007669"/>
    <property type="project" value="UniProtKB-KW"/>
</dbReference>
<keyword evidence="11 17" id="KW-0808">Transferase</keyword>
<dbReference type="NCBIfam" id="TIGR01417">
    <property type="entry name" value="PTS_I_fam"/>
    <property type="match status" value="1"/>
</dbReference>
<dbReference type="InterPro" id="IPR000121">
    <property type="entry name" value="PEP_util_C"/>
</dbReference>
<dbReference type="PANTHER" id="PTHR46244">
    <property type="entry name" value="PHOSPHOENOLPYRUVATE-PROTEIN PHOSPHOTRANSFERASE"/>
    <property type="match status" value="1"/>
</dbReference>
<dbReference type="GO" id="GO:0046872">
    <property type="term" value="F:metal ion binding"/>
    <property type="evidence" value="ECO:0007669"/>
    <property type="project" value="UniProtKB-KW"/>
</dbReference>
<evidence type="ECO:0000259" key="22">
    <source>
        <dbReference type="Pfam" id="PF02896"/>
    </source>
</evidence>
<dbReference type="Gene3D" id="3.20.20.60">
    <property type="entry name" value="Phosphoenolpyruvate-binding domains"/>
    <property type="match status" value="1"/>
</dbReference>
<evidence type="ECO:0000256" key="19">
    <source>
        <dbReference type="PIRSR" id="PIRSR000732-2"/>
    </source>
</evidence>
<evidence type="ECO:0000256" key="4">
    <source>
        <dbReference type="ARBA" id="ARBA00004496"/>
    </source>
</evidence>
<evidence type="ECO:0000256" key="14">
    <source>
        <dbReference type="ARBA" id="ARBA00022777"/>
    </source>
</evidence>
<dbReference type="SUPFAM" id="SSF51621">
    <property type="entry name" value="Phosphoenolpyruvate/pyruvate domain"/>
    <property type="match status" value="1"/>
</dbReference>
<dbReference type="PANTHER" id="PTHR46244:SF3">
    <property type="entry name" value="PHOSPHOENOLPYRUVATE-PROTEIN PHOSPHOTRANSFERASE"/>
    <property type="match status" value="1"/>
</dbReference>
<feature type="domain" description="Phosphotransferase system enzyme I N-terminal" evidence="23">
    <location>
        <begin position="6"/>
        <end position="118"/>
    </location>
</feature>
<dbReference type="EMBL" id="FLUM01000001">
    <property type="protein sequence ID" value="SBV90646.1"/>
    <property type="molecule type" value="Genomic_DNA"/>
</dbReference>
<evidence type="ECO:0000256" key="2">
    <source>
        <dbReference type="ARBA" id="ARBA00001946"/>
    </source>
</evidence>
<feature type="active site" description="Proton donor" evidence="18">
    <location>
        <position position="487"/>
    </location>
</feature>
<dbReference type="Gene3D" id="3.50.30.10">
    <property type="entry name" value="Phosphohistidine domain"/>
    <property type="match status" value="1"/>
</dbReference>
<dbReference type="InterPro" id="IPR050499">
    <property type="entry name" value="PEP-utilizing_PTS_enzyme"/>
</dbReference>
<dbReference type="Pfam" id="PF02896">
    <property type="entry name" value="PEP-utilizers_C"/>
    <property type="match status" value="1"/>
</dbReference>
<feature type="binding site" evidence="19">
    <location>
        <position position="317"/>
    </location>
    <ligand>
        <name>phosphoenolpyruvate</name>
        <dbReference type="ChEBI" id="CHEBI:58702"/>
    </ligand>
</feature>
<evidence type="ECO:0000256" key="3">
    <source>
        <dbReference type="ARBA" id="ARBA00002728"/>
    </source>
</evidence>
<evidence type="ECO:0000256" key="20">
    <source>
        <dbReference type="PIRSR" id="PIRSR000732-3"/>
    </source>
</evidence>
<dbReference type="InterPro" id="IPR040442">
    <property type="entry name" value="Pyrv_kinase-like_dom_sf"/>
</dbReference>
<gene>
    <name evidence="24" type="ORF">KL86DYS1_10128</name>
</gene>
<evidence type="ECO:0000256" key="1">
    <source>
        <dbReference type="ARBA" id="ARBA00000683"/>
    </source>
</evidence>
<dbReference type="RefSeq" id="WP_296937858.1">
    <property type="nucleotide sequence ID" value="NZ_LT599032.1"/>
</dbReference>
<evidence type="ECO:0000256" key="5">
    <source>
        <dbReference type="ARBA" id="ARBA00007837"/>
    </source>
</evidence>
<dbReference type="Pfam" id="PF00391">
    <property type="entry name" value="PEP-utilizers"/>
    <property type="match status" value="1"/>
</dbReference>